<dbReference type="GO" id="GO:0016020">
    <property type="term" value="C:membrane"/>
    <property type="evidence" value="ECO:0007669"/>
    <property type="project" value="TreeGrafter"/>
</dbReference>
<dbReference type="Pfam" id="PF01522">
    <property type="entry name" value="Polysacc_deac_1"/>
    <property type="match status" value="1"/>
</dbReference>
<dbReference type="GO" id="GO:0005975">
    <property type="term" value="P:carbohydrate metabolic process"/>
    <property type="evidence" value="ECO:0007669"/>
    <property type="project" value="InterPro"/>
</dbReference>
<protein>
    <submittedName>
        <fullName evidence="5">Peptidoglycan/xylan/chitin deacetylase (PgdA/CDA1 family)</fullName>
    </submittedName>
</protein>
<keyword evidence="1" id="KW-0479">Metal-binding</keyword>
<evidence type="ECO:0000313" key="6">
    <source>
        <dbReference type="Proteomes" id="UP000292927"/>
    </source>
</evidence>
<proteinExistence type="predicted"/>
<dbReference type="AlphaFoldDB" id="A0A4Q7PPD8"/>
<accession>A0A4Q7PPD8</accession>
<keyword evidence="3" id="KW-0812">Transmembrane</keyword>
<dbReference type="PANTHER" id="PTHR10587">
    <property type="entry name" value="GLYCOSYL TRANSFERASE-RELATED"/>
    <property type="match status" value="1"/>
</dbReference>
<name>A0A4Q7PPD8_9FIRM</name>
<sequence length="223" mass="25328">MERLNRWLALSAAAVVLLTAVFYFWQGRERPASAETDSEELTVALTFDDGPHPAYTSRLLDGLKERGVKATFFLIGKSAEKYPELVQRMAEEGHLIGNHTYSHVQLSKCSVTGAMEEVVKTNTLLEDLTGERMEYIRPPFGCWNNHLTDRLDMTEVLWDVDPLDWKVQNTATVVNHILMNVKNNQIILLHDVYDTSVEAAFQVIDALQARGYRFVTVDELLVD</sequence>
<feature type="domain" description="NodB homology" evidence="4">
    <location>
        <begin position="41"/>
        <end position="215"/>
    </location>
</feature>
<evidence type="ECO:0000256" key="1">
    <source>
        <dbReference type="ARBA" id="ARBA00022723"/>
    </source>
</evidence>
<evidence type="ECO:0000313" key="5">
    <source>
        <dbReference type="EMBL" id="RZT02355.1"/>
    </source>
</evidence>
<dbReference type="PANTHER" id="PTHR10587:SF133">
    <property type="entry name" value="CHITIN DEACETYLASE 1-RELATED"/>
    <property type="match status" value="1"/>
</dbReference>
<dbReference type="GO" id="GO:0016810">
    <property type="term" value="F:hydrolase activity, acting on carbon-nitrogen (but not peptide) bonds"/>
    <property type="evidence" value="ECO:0007669"/>
    <property type="project" value="InterPro"/>
</dbReference>
<dbReference type="InterPro" id="IPR011330">
    <property type="entry name" value="Glyco_hydro/deAcase_b/a-brl"/>
</dbReference>
<dbReference type="GO" id="GO:0046872">
    <property type="term" value="F:metal ion binding"/>
    <property type="evidence" value="ECO:0007669"/>
    <property type="project" value="UniProtKB-KW"/>
</dbReference>
<gene>
    <name evidence="5" type="ORF">EV209_0468</name>
</gene>
<evidence type="ECO:0000256" key="3">
    <source>
        <dbReference type="SAM" id="Phobius"/>
    </source>
</evidence>
<dbReference type="CDD" id="cd10954">
    <property type="entry name" value="CE4_CtAXE_like"/>
    <property type="match status" value="1"/>
</dbReference>
<evidence type="ECO:0000259" key="4">
    <source>
        <dbReference type="PROSITE" id="PS51677"/>
    </source>
</evidence>
<keyword evidence="3" id="KW-1133">Transmembrane helix</keyword>
<dbReference type="InterPro" id="IPR002509">
    <property type="entry name" value="NODB_dom"/>
</dbReference>
<dbReference type="InterPro" id="IPR050248">
    <property type="entry name" value="Polysacc_deacetylase_ArnD"/>
</dbReference>
<dbReference type="RefSeq" id="WP_243647474.1">
    <property type="nucleotide sequence ID" value="NZ_SGXF01000001.1"/>
</dbReference>
<dbReference type="Proteomes" id="UP000292927">
    <property type="component" value="Unassembled WGS sequence"/>
</dbReference>
<dbReference type="PROSITE" id="PS51677">
    <property type="entry name" value="NODB"/>
    <property type="match status" value="1"/>
</dbReference>
<comment type="caution">
    <text evidence="5">The sequence shown here is derived from an EMBL/GenBank/DDBJ whole genome shotgun (WGS) entry which is preliminary data.</text>
</comment>
<keyword evidence="2" id="KW-0378">Hydrolase</keyword>
<dbReference type="SUPFAM" id="SSF88713">
    <property type="entry name" value="Glycoside hydrolase/deacetylase"/>
    <property type="match status" value="1"/>
</dbReference>
<keyword evidence="3" id="KW-0472">Membrane</keyword>
<evidence type="ECO:0000256" key="2">
    <source>
        <dbReference type="ARBA" id="ARBA00022801"/>
    </source>
</evidence>
<organism evidence="5 6">
    <name type="scientific">Cuneatibacter caecimuris</name>
    <dbReference type="NCBI Taxonomy" id="1796618"/>
    <lineage>
        <taxon>Bacteria</taxon>
        <taxon>Bacillati</taxon>
        <taxon>Bacillota</taxon>
        <taxon>Clostridia</taxon>
        <taxon>Lachnospirales</taxon>
        <taxon>Lachnospiraceae</taxon>
        <taxon>Cuneatibacter</taxon>
    </lineage>
</organism>
<dbReference type="Gene3D" id="3.20.20.370">
    <property type="entry name" value="Glycoside hydrolase/deacetylase"/>
    <property type="match status" value="1"/>
</dbReference>
<dbReference type="EMBL" id="SGXF01000001">
    <property type="protein sequence ID" value="RZT02355.1"/>
    <property type="molecule type" value="Genomic_DNA"/>
</dbReference>
<feature type="transmembrane region" description="Helical" evidence="3">
    <location>
        <begin position="7"/>
        <end position="25"/>
    </location>
</feature>
<keyword evidence="6" id="KW-1185">Reference proteome</keyword>
<reference evidence="5 6" key="1">
    <citation type="submission" date="2019-02" db="EMBL/GenBank/DDBJ databases">
        <title>Genomic Encyclopedia of Type Strains, Phase IV (KMG-IV): sequencing the most valuable type-strain genomes for metagenomic binning, comparative biology and taxonomic classification.</title>
        <authorList>
            <person name="Goeker M."/>
        </authorList>
    </citation>
    <scope>NUCLEOTIDE SEQUENCE [LARGE SCALE GENOMIC DNA]</scope>
    <source>
        <strain evidence="5 6">DSM 29486</strain>
    </source>
</reference>